<gene>
    <name evidence="1" type="ORF">FAZ19_13095</name>
</gene>
<sequence>MASREVVQNSKCFGQVASPDLIEKAVLLRVCILFSYPKMGTKKWLVEILAKVSPALAKISPGLDIYA</sequence>
<dbReference type="EMBL" id="SUKA01000003">
    <property type="protein sequence ID" value="TJY66024.1"/>
    <property type="molecule type" value="Genomic_DNA"/>
</dbReference>
<evidence type="ECO:0000313" key="2">
    <source>
        <dbReference type="Proteomes" id="UP000309872"/>
    </source>
</evidence>
<proteinExistence type="predicted"/>
<dbReference type="Proteomes" id="UP000309872">
    <property type="component" value="Unassembled WGS sequence"/>
</dbReference>
<name>A0A4U0H4A9_9SPHI</name>
<keyword evidence="2" id="KW-1185">Reference proteome</keyword>
<dbReference type="RefSeq" id="WP_136821153.1">
    <property type="nucleotide sequence ID" value="NZ_BMJX01000003.1"/>
</dbReference>
<protein>
    <submittedName>
        <fullName evidence="1">Uncharacterized protein</fullName>
    </submittedName>
</protein>
<evidence type="ECO:0000313" key="1">
    <source>
        <dbReference type="EMBL" id="TJY66024.1"/>
    </source>
</evidence>
<organism evidence="1 2">
    <name type="scientific">Sphingobacterium alkalisoli</name>
    <dbReference type="NCBI Taxonomy" id="1874115"/>
    <lineage>
        <taxon>Bacteria</taxon>
        <taxon>Pseudomonadati</taxon>
        <taxon>Bacteroidota</taxon>
        <taxon>Sphingobacteriia</taxon>
        <taxon>Sphingobacteriales</taxon>
        <taxon>Sphingobacteriaceae</taxon>
        <taxon>Sphingobacterium</taxon>
    </lineage>
</organism>
<reference evidence="1 2" key="1">
    <citation type="submission" date="2019-04" db="EMBL/GenBank/DDBJ databases">
        <title>Sphingobacterium olei sp. nov., isolated from oil-contaminated soil.</title>
        <authorList>
            <person name="Liu B."/>
        </authorList>
    </citation>
    <scope>NUCLEOTIDE SEQUENCE [LARGE SCALE GENOMIC DNA]</scope>
    <source>
        <strain evidence="1 2">Y3L14</strain>
    </source>
</reference>
<accession>A0A4U0H4A9</accession>
<dbReference type="AlphaFoldDB" id="A0A4U0H4A9"/>
<comment type="caution">
    <text evidence="1">The sequence shown here is derived from an EMBL/GenBank/DDBJ whole genome shotgun (WGS) entry which is preliminary data.</text>
</comment>